<name>A0A917G9N2_9BACI</name>
<evidence type="ECO:0000256" key="14">
    <source>
        <dbReference type="ARBA" id="ARBA00034000"/>
    </source>
</evidence>
<keyword evidence="4" id="KW-0328">Glycosyltransferase</keyword>
<dbReference type="GO" id="GO:0030288">
    <property type="term" value="C:outer membrane-bounded periplasmic space"/>
    <property type="evidence" value="ECO:0007669"/>
    <property type="project" value="TreeGrafter"/>
</dbReference>
<protein>
    <submittedName>
        <fullName evidence="20">Uncharacterized protein</fullName>
    </submittedName>
</protein>
<evidence type="ECO:0000259" key="19">
    <source>
        <dbReference type="Pfam" id="PF00912"/>
    </source>
</evidence>
<sequence>MKDWIAKINQRIEHFFEKPWMSKVRISSGIAWNLSLIFIVMLILGGVFAVSVGAGYFASLVSKEPLRTEKEMRDLVFNYEETSEMYFADNIYIGNVRTDLDRREIALDQISPYVIDAVLATEDEYFRDHKGIVPKALIRGVLQDVTNSSSQTGGSTLTQQLVKNQILTNEVSYERKAKEILLAMRLEHFMSKDEILEAYLNVIPYGRNASGRNIAGIETAAQGVFGVHAKDLTLEQAAFLSGIPQNPFTYTPFTNSATVKSDEFLKAGLLRMKTVLDRMLETGYITKAEHDQAVAYDITKDFTTPQARPEDTYPWLTYEIERQAKDVVARLLAEKDQIDPKRLKEEENLRQKYLVLADREIRSKGYRIHSTIKKDIYDTMQQISKDYPYYGQTYTEMIYDEQAGKEIEVQQPAQTGSVLIENKSGRVLSFVGGRDFEIEELNHATQAPRQNGSTMKPLLVYAPAVEYGKIGAGSPVVDVKYPGGPSNYYAEYEAGLIPAREALALSLNIATSRLYHSILDQNPTSFLEKMQFSRLTKETKSNPSSALGTVDTTIQENTNAYATLANNGQYVESYMIEKIEDPSGNVVYQHKSEAVDVYSPETAYIVSDMLKDVLRKGTGEAARKNLKFGYEFSGKTGTTEEYKDVWFVGYNSQVTLGTWIGYDQPRTLYAFNNAYMEPSKRVNVLWAQLMNGIYDINPNLAAPKEGIKRPDNVVYASFCGMSGMAPSAACSNAGLVRSDLFNAKVFVPSKADDSMSSAAVVMIGGRYYNALASTPAEFVRRSGGGLNPNFVKRMLSPLGGNPAKLIPKGSSLTTGIAAGNFPVDGAAPAAPGVSMNGNVLSWSRSASADVVGYRVYSGNALIASIPESGPYSITVNPGASYVVVAVDIEGKSSGASNAAYSKPVERPREQPNTNNNNTTTPPPTTETTPEEKPQEPTTPEEKPQEPEPSTPPEEEPQEPAA</sequence>
<keyword evidence="8" id="KW-0133">Cell shape</keyword>
<dbReference type="RefSeq" id="WP_188615477.1">
    <property type="nucleotide sequence ID" value="NZ_BMJT01000009.1"/>
</dbReference>
<keyword evidence="1" id="KW-1003">Cell membrane</keyword>
<evidence type="ECO:0000259" key="18">
    <source>
        <dbReference type="Pfam" id="PF00905"/>
    </source>
</evidence>
<feature type="transmembrane region" description="Helical" evidence="17">
    <location>
        <begin position="30"/>
        <end position="58"/>
    </location>
</feature>
<evidence type="ECO:0000256" key="6">
    <source>
        <dbReference type="ARBA" id="ARBA00022692"/>
    </source>
</evidence>
<dbReference type="Pfam" id="PF00905">
    <property type="entry name" value="Transpeptidase"/>
    <property type="match status" value="1"/>
</dbReference>
<dbReference type="GO" id="GO:0009002">
    <property type="term" value="F:serine-type D-Ala-D-Ala carboxypeptidase activity"/>
    <property type="evidence" value="ECO:0007669"/>
    <property type="project" value="UniProtKB-EC"/>
</dbReference>
<comment type="caution">
    <text evidence="20">The sequence shown here is derived from an EMBL/GenBank/DDBJ whole genome shotgun (WGS) entry which is preliminary data.</text>
</comment>
<dbReference type="Pfam" id="PF00912">
    <property type="entry name" value="Transgly"/>
    <property type="match status" value="1"/>
</dbReference>
<keyword evidence="2" id="KW-0121">Carboxypeptidase</keyword>
<evidence type="ECO:0000256" key="13">
    <source>
        <dbReference type="ARBA" id="ARBA00023316"/>
    </source>
</evidence>
<dbReference type="EMBL" id="BMJT01000009">
    <property type="protein sequence ID" value="GGG29979.1"/>
    <property type="molecule type" value="Genomic_DNA"/>
</dbReference>
<feature type="domain" description="Glycosyl transferase family 51" evidence="19">
    <location>
        <begin position="94"/>
        <end position="279"/>
    </location>
</feature>
<reference evidence="20" key="2">
    <citation type="submission" date="2020-09" db="EMBL/GenBank/DDBJ databases">
        <authorList>
            <person name="Sun Q."/>
            <person name="Zhou Y."/>
        </authorList>
    </citation>
    <scope>NUCLEOTIDE SEQUENCE</scope>
    <source>
        <strain evidence="20">CGMCC 1.15760</strain>
    </source>
</reference>
<evidence type="ECO:0000256" key="2">
    <source>
        <dbReference type="ARBA" id="ARBA00022645"/>
    </source>
</evidence>
<feature type="domain" description="Penicillin-binding protein transpeptidase" evidence="18">
    <location>
        <begin position="418"/>
        <end position="653"/>
    </location>
</feature>
<evidence type="ECO:0000256" key="1">
    <source>
        <dbReference type="ARBA" id="ARBA00022475"/>
    </source>
</evidence>
<dbReference type="InterPro" id="IPR036950">
    <property type="entry name" value="PBP_transglycosylase"/>
</dbReference>
<dbReference type="Gene3D" id="2.60.40.10">
    <property type="entry name" value="Immunoglobulins"/>
    <property type="match status" value="1"/>
</dbReference>
<dbReference type="Gene3D" id="3.90.1310.40">
    <property type="match status" value="1"/>
</dbReference>
<dbReference type="GO" id="GO:0009252">
    <property type="term" value="P:peptidoglycan biosynthetic process"/>
    <property type="evidence" value="ECO:0007669"/>
    <property type="project" value="UniProtKB-KW"/>
</dbReference>
<evidence type="ECO:0000256" key="4">
    <source>
        <dbReference type="ARBA" id="ARBA00022676"/>
    </source>
</evidence>
<dbReference type="PANTHER" id="PTHR32282">
    <property type="entry name" value="BINDING PROTEIN TRANSPEPTIDASE, PUTATIVE-RELATED"/>
    <property type="match status" value="1"/>
</dbReference>
<feature type="region of interest" description="Disordered" evidence="16">
    <location>
        <begin position="893"/>
        <end position="961"/>
    </location>
</feature>
<evidence type="ECO:0000256" key="7">
    <source>
        <dbReference type="ARBA" id="ARBA00022801"/>
    </source>
</evidence>
<evidence type="ECO:0000313" key="21">
    <source>
        <dbReference type="Proteomes" id="UP000616608"/>
    </source>
</evidence>
<keyword evidence="6 17" id="KW-0812">Transmembrane</keyword>
<dbReference type="GO" id="GO:0006508">
    <property type="term" value="P:proteolysis"/>
    <property type="evidence" value="ECO:0007669"/>
    <property type="project" value="UniProtKB-KW"/>
</dbReference>
<dbReference type="InterPro" id="IPR050396">
    <property type="entry name" value="Glycosyltr_51/Transpeptidase"/>
</dbReference>
<dbReference type="GO" id="GO:0008658">
    <property type="term" value="F:penicillin binding"/>
    <property type="evidence" value="ECO:0007669"/>
    <property type="project" value="InterPro"/>
</dbReference>
<dbReference type="InterPro" id="IPR001460">
    <property type="entry name" value="PCN-bd_Tpept"/>
</dbReference>
<dbReference type="AlphaFoldDB" id="A0A917G9N2"/>
<dbReference type="Gene3D" id="1.10.3810.10">
    <property type="entry name" value="Biosynthetic peptidoglycan transglycosylase-like"/>
    <property type="match status" value="1"/>
</dbReference>
<comment type="catalytic activity">
    <reaction evidence="14">
        <text>Preferential cleavage: (Ac)2-L-Lys-D-Ala-|-D-Ala. Also transpeptidation of peptidyl-alanyl moieties that are N-acyl substituents of D-alanine.</text>
        <dbReference type="EC" id="3.4.16.4"/>
    </reaction>
</comment>
<evidence type="ECO:0000256" key="17">
    <source>
        <dbReference type="SAM" id="Phobius"/>
    </source>
</evidence>
<keyword evidence="21" id="KW-1185">Reference proteome</keyword>
<feature type="compositionally biased region" description="Low complexity" evidence="16">
    <location>
        <begin position="910"/>
        <end position="919"/>
    </location>
</feature>
<organism evidence="20 21">
    <name type="scientific">Lysinibacillus alkalisoli</name>
    <dbReference type="NCBI Taxonomy" id="1911548"/>
    <lineage>
        <taxon>Bacteria</taxon>
        <taxon>Bacillati</taxon>
        <taxon>Bacillota</taxon>
        <taxon>Bacilli</taxon>
        <taxon>Bacillales</taxon>
        <taxon>Bacillaceae</taxon>
        <taxon>Lysinibacillus</taxon>
    </lineage>
</organism>
<dbReference type="GO" id="GO:0008360">
    <property type="term" value="P:regulation of cell shape"/>
    <property type="evidence" value="ECO:0007669"/>
    <property type="project" value="UniProtKB-KW"/>
</dbReference>
<keyword evidence="10 17" id="KW-1133">Transmembrane helix</keyword>
<dbReference type="GO" id="GO:0008955">
    <property type="term" value="F:peptidoglycan glycosyltransferase activity"/>
    <property type="evidence" value="ECO:0007669"/>
    <property type="project" value="UniProtKB-EC"/>
</dbReference>
<evidence type="ECO:0000256" key="3">
    <source>
        <dbReference type="ARBA" id="ARBA00022670"/>
    </source>
</evidence>
<dbReference type="InterPro" id="IPR023346">
    <property type="entry name" value="Lysozyme-like_dom_sf"/>
</dbReference>
<dbReference type="GO" id="GO:0071555">
    <property type="term" value="P:cell wall organization"/>
    <property type="evidence" value="ECO:0007669"/>
    <property type="project" value="UniProtKB-KW"/>
</dbReference>
<keyword evidence="9" id="KW-0573">Peptidoglycan synthesis</keyword>
<evidence type="ECO:0000256" key="5">
    <source>
        <dbReference type="ARBA" id="ARBA00022679"/>
    </source>
</evidence>
<evidence type="ECO:0000256" key="15">
    <source>
        <dbReference type="ARBA" id="ARBA00049902"/>
    </source>
</evidence>
<keyword evidence="12" id="KW-0511">Multifunctional enzyme</keyword>
<keyword evidence="11 17" id="KW-0472">Membrane</keyword>
<dbReference type="InterPro" id="IPR013783">
    <property type="entry name" value="Ig-like_fold"/>
</dbReference>
<dbReference type="SUPFAM" id="SSF56601">
    <property type="entry name" value="beta-lactamase/transpeptidase-like"/>
    <property type="match status" value="1"/>
</dbReference>
<dbReference type="Gene3D" id="3.40.710.10">
    <property type="entry name" value="DD-peptidase/beta-lactamase superfamily"/>
    <property type="match status" value="1"/>
</dbReference>
<keyword evidence="5" id="KW-0808">Transferase</keyword>
<dbReference type="SUPFAM" id="SSF53955">
    <property type="entry name" value="Lysozyme-like"/>
    <property type="match status" value="1"/>
</dbReference>
<evidence type="ECO:0000256" key="8">
    <source>
        <dbReference type="ARBA" id="ARBA00022960"/>
    </source>
</evidence>
<dbReference type="PANTHER" id="PTHR32282:SF32">
    <property type="entry name" value="PENICILLIN-BINDING PROTEIN 2A"/>
    <property type="match status" value="1"/>
</dbReference>
<comment type="catalytic activity">
    <reaction evidence="15">
        <text>[GlcNAc-(1-&gt;4)-Mur2Ac(oyl-L-Ala-gamma-D-Glu-L-Lys-D-Ala-D-Ala)](n)-di-trans,octa-cis-undecaprenyl diphosphate + beta-D-GlcNAc-(1-&gt;4)-Mur2Ac(oyl-L-Ala-gamma-D-Glu-L-Lys-D-Ala-D-Ala)-di-trans,octa-cis-undecaprenyl diphosphate = [GlcNAc-(1-&gt;4)-Mur2Ac(oyl-L-Ala-gamma-D-Glu-L-Lys-D-Ala-D-Ala)](n+1)-di-trans,octa-cis-undecaprenyl diphosphate + di-trans,octa-cis-undecaprenyl diphosphate + H(+)</text>
        <dbReference type="Rhea" id="RHEA:23708"/>
        <dbReference type="Rhea" id="RHEA-COMP:9602"/>
        <dbReference type="Rhea" id="RHEA-COMP:9603"/>
        <dbReference type="ChEBI" id="CHEBI:15378"/>
        <dbReference type="ChEBI" id="CHEBI:58405"/>
        <dbReference type="ChEBI" id="CHEBI:60033"/>
        <dbReference type="ChEBI" id="CHEBI:78435"/>
        <dbReference type="EC" id="2.4.99.28"/>
    </reaction>
</comment>
<evidence type="ECO:0000256" key="11">
    <source>
        <dbReference type="ARBA" id="ARBA00023136"/>
    </source>
</evidence>
<evidence type="ECO:0000256" key="16">
    <source>
        <dbReference type="SAM" id="MobiDB-lite"/>
    </source>
</evidence>
<gene>
    <name evidence="20" type="ORF">GCM10007425_25780</name>
</gene>
<evidence type="ECO:0000256" key="9">
    <source>
        <dbReference type="ARBA" id="ARBA00022984"/>
    </source>
</evidence>
<keyword evidence="13" id="KW-0961">Cell wall biogenesis/degradation</keyword>
<evidence type="ECO:0000256" key="12">
    <source>
        <dbReference type="ARBA" id="ARBA00023268"/>
    </source>
</evidence>
<evidence type="ECO:0000313" key="20">
    <source>
        <dbReference type="EMBL" id="GGG29979.1"/>
    </source>
</evidence>
<dbReference type="InterPro" id="IPR001264">
    <property type="entry name" value="Glyco_trans_51"/>
</dbReference>
<proteinExistence type="predicted"/>
<dbReference type="Proteomes" id="UP000616608">
    <property type="component" value="Unassembled WGS sequence"/>
</dbReference>
<evidence type="ECO:0000256" key="10">
    <source>
        <dbReference type="ARBA" id="ARBA00022989"/>
    </source>
</evidence>
<keyword evidence="7" id="KW-0378">Hydrolase</keyword>
<feature type="compositionally biased region" description="Basic and acidic residues" evidence="16">
    <location>
        <begin position="929"/>
        <end position="945"/>
    </location>
</feature>
<keyword evidence="3" id="KW-0645">Protease</keyword>
<dbReference type="InterPro" id="IPR012338">
    <property type="entry name" value="Beta-lactam/transpept-like"/>
</dbReference>
<feature type="compositionally biased region" description="Acidic residues" evidence="16">
    <location>
        <begin position="952"/>
        <end position="961"/>
    </location>
</feature>
<accession>A0A917G9N2</accession>
<reference evidence="20" key="1">
    <citation type="journal article" date="2014" name="Int. J. Syst. Evol. Microbiol.">
        <title>Complete genome sequence of Corynebacterium casei LMG S-19264T (=DSM 44701T), isolated from a smear-ripened cheese.</title>
        <authorList>
            <consortium name="US DOE Joint Genome Institute (JGI-PGF)"/>
            <person name="Walter F."/>
            <person name="Albersmeier A."/>
            <person name="Kalinowski J."/>
            <person name="Ruckert C."/>
        </authorList>
    </citation>
    <scope>NUCLEOTIDE SEQUENCE</scope>
    <source>
        <strain evidence="20">CGMCC 1.15760</strain>
    </source>
</reference>